<dbReference type="OrthoDB" id="9797344at2"/>
<dbReference type="InterPro" id="IPR006675">
    <property type="entry name" value="HDIG_dom"/>
</dbReference>
<dbReference type="eggNOG" id="COG1418">
    <property type="taxonomic scope" value="Bacteria"/>
</dbReference>
<evidence type="ECO:0000259" key="1">
    <source>
        <dbReference type="PROSITE" id="PS51831"/>
    </source>
</evidence>
<dbReference type="InterPro" id="IPR003607">
    <property type="entry name" value="HD/PDEase_dom"/>
</dbReference>
<gene>
    <name evidence="2" type="ORF">HSACCH_02407</name>
</gene>
<keyword evidence="3" id="KW-1185">Reference proteome</keyword>
<dbReference type="Gene3D" id="1.10.3210.10">
    <property type="entry name" value="Hypothetical protein af1432"/>
    <property type="match status" value="1"/>
</dbReference>
<dbReference type="AlphaFoldDB" id="M5E4J3"/>
<evidence type="ECO:0000313" key="2">
    <source>
        <dbReference type="EMBL" id="CCU80903.1"/>
    </source>
</evidence>
<sequence length="254" mass="30488">MKDKYLKLKKFFDLYTAEFNLAKEKDQKNIQLKIDHSKRVTKDMEAITADMPLSLDEKYLAKIIALYHDIGRFKQYKKYKTFSDYKSEDHGQLGLEVIKENNLIDDLSENEQNIILKAIKQHNKADLNREIFNNEQEFLFARLIRDADKLDIFNIFVERYKTKSQKDYIIKLSTEPEITAEIYNKLLNKESINYDKLETINDLKLMQLGWIYDINFKESLELIKERKYLEIIYNSIDQNKKADHIYQQVKKYLN</sequence>
<keyword evidence="2" id="KW-0378">Hydrolase</keyword>
<comment type="caution">
    <text evidence="2">The sequence shown here is derived from an EMBL/GenBank/DDBJ whole genome shotgun (WGS) entry which is preliminary data.</text>
</comment>
<dbReference type="RefSeq" id="WP_005490195.1">
    <property type="nucleotide sequence ID" value="NZ_CAUI01000023.1"/>
</dbReference>
<dbReference type="EMBL" id="CAUI01000023">
    <property type="protein sequence ID" value="CCU80903.1"/>
    <property type="molecule type" value="Genomic_DNA"/>
</dbReference>
<dbReference type="NCBIfam" id="TIGR00277">
    <property type="entry name" value="HDIG"/>
    <property type="match status" value="1"/>
</dbReference>
<dbReference type="CDD" id="cd00077">
    <property type="entry name" value="HDc"/>
    <property type="match status" value="1"/>
</dbReference>
<feature type="domain" description="HD" evidence="1">
    <location>
        <begin position="33"/>
        <end position="153"/>
    </location>
</feature>
<dbReference type="STRING" id="1293054.HSACCH_02407"/>
<dbReference type="GO" id="GO:0016787">
    <property type="term" value="F:hydrolase activity"/>
    <property type="evidence" value="ECO:0007669"/>
    <property type="project" value="UniProtKB-KW"/>
</dbReference>
<evidence type="ECO:0000313" key="3">
    <source>
        <dbReference type="Proteomes" id="UP000012063"/>
    </source>
</evidence>
<accession>M5E4J3</accession>
<dbReference type="PROSITE" id="PS51831">
    <property type="entry name" value="HD"/>
    <property type="match status" value="1"/>
</dbReference>
<reference evidence="3" key="1">
    <citation type="journal article" date="2013" name="Genome Announc.">
        <title>Genome Sequence of Halanaerobium saccharolyticum subsp. saccharolyticum Strain DSM 6643T, a Halophilic Hydrogen-Producing Bacterium.</title>
        <authorList>
            <person name="Kivisto A."/>
            <person name="Larjo A."/>
            <person name="Ciranna A."/>
            <person name="Santala V."/>
            <person name="Roos C."/>
            <person name="Karp M."/>
        </authorList>
    </citation>
    <scope>NUCLEOTIDE SEQUENCE [LARGE SCALE GENOMIC DNA]</scope>
    <source>
        <strain evidence="3">DSM 6643</strain>
    </source>
</reference>
<dbReference type="InterPro" id="IPR006674">
    <property type="entry name" value="HD_domain"/>
</dbReference>
<organism evidence="2 3">
    <name type="scientific">Halanaerobium saccharolyticum subsp. saccharolyticum DSM 6643</name>
    <dbReference type="NCBI Taxonomy" id="1293054"/>
    <lineage>
        <taxon>Bacteria</taxon>
        <taxon>Bacillati</taxon>
        <taxon>Bacillota</taxon>
        <taxon>Clostridia</taxon>
        <taxon>Halanaerobiales</taxon>
        <taxon>Halanaerobiaceae</taxon>
        <taxon>Halanaerobium</taxon>
    </lineage>
</organism>
<dbReference type="SUPFAM" id="SSF109604">
    <property type="entry name" value="HD-domain/PDEase-like"/>
    <property type="match status" value="1"/>
</dbReference>
<name>M5E4J3_9FIRM</name>
<dbReference type="InParanoid" id="M5E4J3"/>
<dbReference type="Pfam" id="PF01966">
    <property type="entry name" value="HD"/>
    <property type="match status" value="1"/>
</dbReference>
<dbReference type="Proteomes" id="UP000012063">
    <property type="component" value="Unassembled WGS sequence"/>
</dbReference>
<proteinExistence type="predicted"/>
<protein>
    <submittedName>
        <fullName evidence="2">Metal-dependent phosphohydrolase</fullName>
    </submittedName>
</protein>